<proteinExistence type="predicted"/>
<dbReference type="GeneID" id="42309453"/>
<reference evidence="2 4" key="2">
    <citation type="submission" date="2016-10" db="EMBL/GenBank/DDBJ databases">
        <authorList>
            <person name="de Groot N.N."/>
        </authorList>
    </citation>
    <scope>NUCLEOTIDE SEQUENCE [LARGE SCALE GENOMIC DNA]</scope>
    <source>
        <strain evidence="2 4">DSM 2895</strain>
    </source>
</reference>
<keyword evidence="1" id="KW-0489">Methyltransferase</keyword>
<dbReference type="GO" id="GO:0003677">
    <property type="term" value="F:DNA binding"/>
    <property type="evidence" value="ECO:0007669"/>
    <property type="project" value="InterPro"/>
</dbReference>
<dbReference type="AlphaFoldDB" id="A0A0D1YAQ5"/>
<protein>
    <submittedName>
        <fullName evidence="1">Adenine methyltransferase</fullName>
    </submittedName>
    <submittedName>
        <fullName evidence="2">Site-specific DNA-methyltransferase (Adenine-specific)</fullName>
    </submittedName>
</protein>
<keyword evidence="3" id="KW-1185">Reference proteome</keyword>
<dbReference type="PATRIC" id="fig|47500.8.peg.6504"/>
<keyword evidence="1" id="KW-0808">Transferase</keyword>
<dbReference type="GO" id="GO:0032259">
    <property type="term" value="P:methylation"/>
    <property type="evidence" value="ECO:0007669"/>
    <property type="project" value="UniProtKB-KW"/>
</dbReference>
<dbReference type="RefSeq" id="WP_043065743.1">
    <property type="nucleotide sequence ID" value="NZ_BJOA01000380.1"/>
</dbReference>
<sequence>MNTAVMFSSATDEWATPQDFFDQLNQEFHFTLDPCATHESAKCARYFTEEDNGLAQDWTGEIVFMNPPYGRVLGQWVKKAFEESIKGATVVCLLPARTDTRWFHDYIYHRAEIRFVKGRLKFGDSKNSAPFPSMVVIFNRAGVKVGG</sequence>
<dbReference type="EMBL" id="LGUG01000013">
    <property type="protein sequence ID" value="KON84266.1"/>
    <property type="molecule type" value="Genomic_DNA"/>
</dbReference>
<dbReference type="InterPro" id="IPR008593">
    <property type="entry name" value="Dam_MeTrfase"/>
</dbReference>
<dbReference type="GO" id="GO:0009307">
    <property type="term" value="P:DNA restriction-modification system"/>
    <property type="evidence" value="ECO:0007669"/>
    <property type="project" value="InterPro"/>
</dbReference>
<dbReference type="Proteomes" id="UP000182836">
    <property type="component" value="Unassembled WGS sequence"/>
</dbReference>
<organism evidence="1 3">
    <name type="scientific">Aneurinibacillus migulanus</name>
    <name type="common">Bacillus migulanus</name>
    <dbReference type="NCBI Taxonomy" id="47500"/>
    <lineage>
        <taxon>Bacteria</taxon>
        <taxon>Bacillati</taxon>
        <taxon>Bacillota</taxon>
        <taxon>Bacilli</taxon>
        <taxon>Bacillales</taxon>
        <taxon>Paenibacillaceae</taxon>
        <taxon>Aneurinibacillus group</taxon>
        <taxon>Aneurinibacillus</taxon>
    </lineage>
</organism>
<dbReference type="Pfam" id="PF05869">
    <property type="entry name" value="Dam"/>
    <property type="match status" value="1"/>
</dbReference>
<accession>A0A0D1YAQ5</accession>
<reference evidence="1 3" key="1">
    <citation type="submission" date="2015-07" db="EMBL/GenBank/DDBJ databases">
        <title>Fjat-14205 dsm 2895.</title>
        <authorList>
            <person name="Liu B."/>
            <person name="Wang J."/>
            <person name="Zhu Y."/>
            <person name="Liu G."/>
            <person name="Chen Q."/>
            <person name="Chen Z."/>
            <person name="Lan J."/>
            <person name="Che J."/>
            <person name="Ge C."/>
            <person name="Shi H."/>
            <person name="Pan Z."/>
            <person name="Liu X."/>
        </authorList>
    </citation>
    <scope>NUCLEOTIDE SEQUENCE [LARGE SCALE GENOMIC DNA]</scope>
    <source>
        <strain evidence="1 3">DSM 2895</strain>
    </source>
</reference>
<dbReference type="EMBL" id="FNED01000008">
    <property type="protein sequence ID" value="SDI83556.1"/>
    <property type="molecule type" value="Genomic_DNA"/>
</dbReference>
<evidence type="ECO:0000313" key="2">
    <source>
        <dbReference type="EMBL" id="SDI83556.1"/>
    </source>
</evidence>
<dbReference type="REBASE" id="130390">
    <property type="entry name" value="M.Ami9999ORF30490P"/>
</dbReference>
<dbReference type="GO" id="GO:0009007">
    <property type="term" value="F:site-specific DNA-methyltransferase (adenine-specific) activity"/>
    <property type="evidence" value="ECO:0007669"/>
    <property type="project" value="InterPro"/>
</dbReference>
<evidence type="ECO:0000313" key="4">
    <source>
        <dbReference type="Proteomes" id="UP000182836"/>
    </source>
</evidence>
<evidence type="ECO:0000313" key="1">
    <source>
        <dbReference type="EMBL" id="KON84266.1"/>
    </source>
</evidence>
<dbReference type="OrthoDB" id="189843at2"/>
<name>A0A0D1YAQ5_ANEMI</name>
<dbReference type="STRING" id="47500.AF333_30490"/>
<dbReference type="Proteomes" id="UP000037269">
    <property type="component" value="Unassembled WGS sequence"/>
</dbReference>
<gene>
    <name evidence="1" type="ORF">AF333_30490</name>
    <name evidence="2" type="ORF">SAMN04487909_108112</name>
</gene>
<evidence type="ECO:0000313" key="3">
    <source>
        <dbReference type="Proteomes" id="UP000037269"/>
    </source>
</evidence>